<evidence type="ECO:0008006" key="4">
    <source>
        <dbReference type="Google" id="ProtNLM"/>
    </source>
</evidence>
<comment type="caution">
    <text evidence="2">The sequence shown here is derived from an EMBL/GenBank/DDBJ whole genome shotgun (WGS) entry which is preliminary data.</text>
</comment>
<gene>
    <name evidence="2" type="ORF">Tco_1070317</name>
</gene>
<reference evidence="2" key="2">
    <citation type="submission" date="2022-01" db="EMBL/GenBank/DDBJ databases">
        <authorList>
            <person name="Yamashiro T."/>
            <person name="Shiraishi A."/>
            <person name="Satake H."/>
            <person name="Nakayama K."/>
        </authorList>
    </citation>
    <scope>NUCLEOTIDE SEQUENCE</scope>
</reference>
<feature type="region of interest" description="Disordered" evidence="1">
    <location>
        <begin position="33"/>
        <end position="80"/>
    </location>
</feature>
<dbReference type="EMBL" id="BQNB010019745">
    <property type="protein sequence ID" value="GJT88600.1"/>
    <property type="molecule type" value="Genomic_DNA"/>
</dbReference>
<proteinExistence type="predicted"/>
<protein>
    <recommendedName>
        <fullName evidence="4">Reverse transcriptase domain-containing protein</fullName>
    </recommendedName>
</protein>
<evidence type="ECO:0000313" key="3">
    <source>
        <dbReference type="Proteomes" id="UP001151760"/>
    </source>
</evidence>
<reference evidence="2" key="1">
    <citation type="journal article" date="2022" name="Int. J. Mol. Sci.">
        <title>Draft Genome of Tanacetum Coccineum: Genomic Comparison of Closely Related Tanacetum-Family Plants.</title>
        <authorList>
            <person name="Yamashiro T."/>
            <person name="Shiraishi A."/>
            <person name="Nakayama K."/>
            <person name="Satake H."/>
        </authorList>
    </citation>
    <scope>NUCLEOTIDE SEQUENCE</scope>
</reference>
<accession>A0ABQ5HLD1</accession>
<dbReference type="Proteomes" id="UP001151760">
    <property type="component" value="Unassembled WGS sequence"/>
</dbReference>
<name>A0ABQ5HLD1_9ASTR</name>
<feature type="compositionally biased region" description="Low complexity" evidence="1">
    <location>
        <begin position="68"/>
        <end position="80"/>
    </location>
</feature>
<keyword evidence="3" id="KW-1185">Reference proteome</keyword>
<evidence type="ECO:0000313" key="2">
    <source>
        <dbReference type="EMBL" id="GJT88600.1"/>
    </source>
</evidence>
<feature type="compositionally biased region" description="Gly residues" evidence="1">
    <location>
        <begin position="51"/>
        <end position="67"/>
    </location>
</feature>
<organism evidence="2 3">
    <name type="scientific">Tanacetum coccineum</name>
    <dbReference type="NCBI Taxonomy" id="301880"/>
    <lineage>
        <taxon>Eukaryota</taxon>
        <taxon>Viridiplantae</taxon>
        <taxon>Streptophyta</taxon>
        <taxon>Embryophyta</taxon>
        <taxon>Tracheophyta</taxon>
        <taxon>Spermatophyta</taxon>
        <taxon>Magnoliopsida</taxon>
        <taxon>eudicotyledons</taxon>
        <taxon>Gunneridae</taxon>
        <taxon>Pentapetalae</taxon>
        <taxon>asterids</taxon>
        <taxon>campanulids</taxon>
        <taxon>Asterales</taxon>
        <taxon>Asteraceae</taxon>
        <taxon>Asteroideae</taxon>
        <taxon>Anthemideae</taxon>
        <taxon>Anthemidinae</taxon>
        <taxon>Tanacetum</taxon>
    </lineage>
</organism>
<sequence length="179" mass="19654">MTITRSGMTPEAIEEMIIRRVAKALAEQEANHTLGPIVENENENRDDNLNGNGGNGKNGNGGNGNDGRNGNNKNNNDNGNHDGNAGGAGLAACECTYRDFLICQSFNLKGTEGEVRLARWFEKMEYVFHISNCPPKNQVKYASCTLQDGALTWWNSHKKTIGTEVAYALTWTELMKLTT</sequence>
<evidence type="ECO:0000256" key="1">
    <source>
        <dbReference type="SAM" id="MobiDB-lite"/>
    </source>
</evidence>